<accession>A0AAE7DDN3</accession>
<evidence type="ECO:0000256" key="1">
    <source>
        <dbReference type="SAM" id="Coils"/>
    </source>
</evidence>
<sequence>MNKSPIFIHSLYRSGSTYLFNVFRRAGDAYWCYQEPENEWLLALDERPEELLLVGGGDTKKANHPDIGNPYFWEFVQVGEALKGLFRKEFCFRDIFLDELNTDQYVYFKALVEHARGRPLLQFCRSFGRARALKDSFSGTHLHLWREPRSQWWSFKINNYFDAATQLIFSADRLPAVLVEAARRSGLIAPALDRFHSLHDARIYAERHPLGATESYFVFFALWVYSNIHLEDEADISVCIDELSLSPQARESFSRECLAKGVEGIDVADCKVPHVAIGGGELGEYEVVEEDVINLFLDFYPADIVSSMRKRLQRSFSVYSGTSEGSHAGAEQARRIARRLMDNAAESSSIAQSENESLHSRMLEIDQLCTSQFEALAIQKEHIGKSEAYQQTLRDALDIKDRHIEQIEAHLGKSEAYQQSLQDALDTKDKHIEQIEAHIARLDAVLAEKAEYQARLEAQRDEYDLALTKTTKYVAVVEAQRDEYDLALTKTTQYVSQVEAQRSRYDEALVSAVAYLRGLELQLAGLETSREPVEVADLGAKIGKSEAILRKAVGYVEELESLLIDARGGG</sequence>
<evidence type="ECO:0000313" key="2">
    <source>
        <dbReference type="EMBL" id="QJC78461.1"/>
    </source>
</evidence>
<dbReference type="RefSeq" id="WP_168757515.1">
    <property type="nucleotide sequence ID" value="NZ_CP051487.1"/>
</dbReference>
<dbReference type="Proteomes" id="UP000501367">
    <property type="component" value="Chromosome"/>
</dbReference>
<dbReference type="AlphaFoldDB" id="A0AAE7DDN3"/>
<dbReference type="EMBL" id="CP051487">
    <property type="protein sequence ID" value="QJC78461.1"/>
    <property type="molecule type" value="Genomic_DNA"/>
</dbReference>
<reference evidence="2 3" key="1">
    <citation type="submission" date="2020-04" db="EMBL/GenBank/DDBJ databases">
        <authorList>
            <person name="Yao Y."/>
            <person name="He Z."/>
        </authorList>
    </citation>
    <scope>NUCLEOTIDE SEQUENCE [LARGE SCALE GENOMIC DNA]</scope>
    <source>
        <strain evidence="2 3">CY-1</strain>
    </source>
</reference>
<gene>
    <name evidence="2" type="ORF">HGP31_09100</name>
</gene>
<protein>
    <recommendedName>
        <fullName evidence="4">Sulfotransferase family protein</fullName>
    </recommendedName>
</protein>
<evidence type="ECO:0000313" key="3">
    <source>
        <dbReference type="Proteomes" id="UP000501367"/>
    </source>
</evidence>
<feature type="coiled-coil region" evidence="1">
    <location>
        <begin position="435"/>
        <end position="469"/>
    </location>
</feature>
<dbReference type="SUPFAM" id="SSF52540">
    <property type="entry name" value="P-loop containing nucleoside triphosphate hydrolases"/>
    <property type="match status" value="1"/>
</dbReference>
<dbReference type="KEGG" id="pum:HGP31_09100"/>
<dbReference type="InterPro" id="IPR027417">
    <property type="entry name" value="P-loop_NTPase"/>
</dbReference>
<name>A0AAE7DDN3_9PSED</name>
<evidence type="ECO:0008006" key="4">
    <source>
        <dbReference type="Google" id="ProtNLM"/>
    </source>
</evidence>
<organism evidence="2 3">
    <name type="scientific">Pseudomonas umsongensis</name>
    <dbReference type="NCBI Taxonomy" id="198618"/>
    <lineage>
        <taxon>Bacteria</taxon>
        <taxon>Pseudomonadati</taxon>
        <taxon>Pseudomonadota</taxon>
        <taxon>Gammaproteobacteria</taxon>
        <taxon>Pseudomonadales</taxon>
        <taxon>Pseudomonadaceae</taxon>
        <taxon>Pseudomonas</taxon>
    </lineage>
</organism>
<dbReference type="Gene3D" id="3.40.50.300">
    <property type="entry name" value="P-loop containing nucleotide triphosphate hydrolases"/>
    <property type="match status" value="1"/>
</dbReference>
<keyword evidence="1" id="KW-0175">Coiled coil</keyword>
<proteinExistence type="predicted"/>
<dbReference type="GeneID" id="72193731"/>